<dbReference type="AlphaFoldDB" id="A0A8H7Q8W2"/>
<gene>
    <name evidence="1" type="ORF">INT44_000913</name>
</gene>
<sequence>MFHLSNTKTFNQVDETEQQLHSLPMQYTKEAIEFLNYERHAIAVKNGQQELLIEEDMEYQYKEEEAVSTRAYNAVLNLLCLFSRET</sequence>
<protein>
    <submittedName>
        <fullName evidence="1">Uncharacterized protein</fullName>
    </submittedName>
</protein>
<evidence type="ECO:0000313" key="1">
    <source>
        <dbReference type="EMBL" id="KAG2188162.1"/>
    </source>
</evidence>
<name>A0A8H7Q8W2_9FUNG</name>
<organism evidence="1 2">
    <name type="scientific">Umbelopsis vinacea</name>
    <dbReference type="NCBI Taxonomy" id="44442"/>
    <lineage>
        <taxon>Eukaryota</taxon>
        <taxon>Fungi</taxon>
        <taxon>Fungi incertae sedis</taxon>
        <taxon>Mucoromycota</taxon>
        <taxon>Mucoromycotina</taxon>
        <taxon>Umbelopsidomycetes</taxon>
        <taxon>Umbelopsidales</taxon>
        <taxon>Umbelopsidaceae</taxon>
        <taxon>Umbelopsis</taxon>
    </lineage>
</organism>
<dbReference type="EMBL" id="JAEPRA010000002">
    <property type="protein sequence ID" value="KAG2188162.1"/>
    <property type="molecule type" value="Genomic_DNA"/>
</dbReference>
<evidence type="ECO:0000313" key="2">
    <source>
        <dbReference type="Proteomes" id="UP000612746"/>
    </source>
</evidence>
<accession>A0A8H7Q8W2</accession>
<dbReference type="Proteomes" id="UP000612746">
    <property type="component" value="Unassembled WGS sequence"/>
</dbReference>
<proteinExistence type="predicted"/>
<reference evidence="1" key="1">
    <citation type="submission" date="2020-12" db="EMBL/GenBank/DDBJ databases">
        <title>Metabolic potential, ecology and presence of endohyphal bacteria is reflected in genomic diversity of Mucoromycotina.</title>
        <authorList>
            <person name="Muszewska A."/>
            <person name="Okrasinska A."/>
            <person name="Steczkiewicz K."/>
            <person name="Drgas O."/>
            <person name="Orlowska M."/>
            <person name="Perlinska-Lenart U."/>
            <person name="Aleksandrzak-Piekarczyk T."/>
            <person name="Szatraj K."/>
            <person name="Zielenkiewicz U."/>
            <person name="Pilsyk S."/>
            <person name="Malc E."/>
            <person name="Mieczkowski P."/>
            <person name="Kruszewska J.S."/>
            <person name="Biernat P."/>
            <person name="Pawlowska J."/>
        </authorList>
    </citation>
    <scope>NUCLEOTIDE SEQUENCE</scope>
    <source>
        <strain evidence="1">WA0000051536</strain>
    </source>
</reference>
<comment type="caution">
    <text evidence="1">The sequence shown here is derived from an EMBL/GenBank/DDBJ whole genome shotgun (WGS) entry which is preliminary data.</text>
</comment>
<keyword evidence="2" id="KW-1185">Reference proteome</keyword>